<dbReference type="GO" id="GO:0030313">
    <property type="term" value="C:cell envelope"/>
    <property type="evidence" value="ECO:0007669"/>
    <property type="project" value="UniProtKB-SubCell"/>
</dbReference>
<evidence type="ECO:0000256" key="6">
    <source>
        <dbReference type="SAM" id="Phobius"/>
    </source>
</evidence>
<organism evidence="8 9">
    <name type="scientific">Ammoniphilus oxalaticus</name>
    <dbReference type="NCBI Taxonomy" id="66863"/>
    <lineage>
        <taxon>Bacteria</taxon>
        <taxon>Bacillati</taxon>
        <taxon>Bacillota</taxon>
        <taxon>Bacilli</taxon>
        <taxon>Bacillales</taxon>
        <taxon>Paenibacillaceae</taxon>
        <taxon>Aneurinibacillus group</taxon>
        <taxon>Ammoniphilus</taxon>
    </lineage>
</organism>
<dbReference type="Gene3D" id="3.40.30.10">
    <property type="entry name" value="Glutaredoxin"/>
    <property type="match status" value="1"/>
</dbReference>
<keyword evidence="6" id="KW-0472">Membrane</keyword>
<dbReference type="GO" id="GO:0016209">
    <property type="term" value="F:antioxidant activity"/>
    <property type="evidence" value="ECO:0007669"/>
    <property type="project" value="InterPro"/>
</dbReference>
<keyword evidence="9" id="KW-1185">Reference proteome</keyword>
<dbReference type="InterPro" id="IPR013766">
    <property type="entry name" value="Thioredoxin_domain"/>
</dbReference>
<dbReference type="OrthoDB" id="25753at2"/>
<keyword evidence="3" id="KW-0735">Signal-anchor</keyword>
<dbReference type="PANTHER" id="PTHR42852:SF6">
    <property type="entry name" value="THIOL:DISULFIDE INTERCHANGE PROTEIN DSBE"/>
    <property type="match status" value="1"/>
</dbReference>
<dbReference type="RefSeq" id="WP_120188335.1">
    <property type="nucleotide sequence ID" value="NZ_MCHY01000006.1"/>
</dbReference>
<comment type="caution">
    <text evidence="8">The sequence shown here is derived from an EMBL/GenBank/DDBJ whole genome shotgun (WGS) entry which is preliminary data.</text>
</comment>
<evidence type="ECO:0000256" key="2">
    <source>
        <dbReference type="ARBA" id="ARBA00022748"/>
    </source>
</evidence>
<dbReference type="InterPro" id="IPR000866">
    <property type="entry name" value="AhpC/TSA"/>
</dbReference>
<keyword evidence="6" id="KW-0812">Transmembrane</keyword>
<dbReference type="Pfam" id="PF00578">
    <property type="entry name" value="AhpC-TSA"/>
    <property type="match status" value="1"/>
</dbReference>
<name>A0A419SN00_9BACL</name>
<dbReference type="InterPro" id="IPR050553">
    <property type="entry name" value="Thioredoxin_ResA/DsbE_sf"/>
</dbReference>
<evidence type="ECO:0000313" key="9">
    <source>
        <dbReference type="Proteomes" id="UP000284219"/>
    </source>
</evidence>
<dbReference type="SUPFAM" id="SSF52833">
    <property type="entry name" value="Thioredoxin-like"/>
    <property type="match status" value="1"/>
</dbReference>
<gene>
    <name evidence="8" type="ORF">BEP19_01605</name>
</gene>
<reference evidence="8 9" key="1">
    <citation type="submission" date="2016-08" db="EMBL/GenBank/DDBJ databases">
        <title>Novel Firmicute Genomes.</title>
        <authorList>
            <person name="Poppleton D.I."/>
            <person name="Gribaldo S."/>
        </authorList>
    </citation>
    <scope>NUCLEOTIDE SEQUENCE [LARGE SCALE GENOMIC DNA]</scope>
    <source>
        <strain evidence="8 9">RAOx-1</strain>
    </source>
</reference>
<comment type="subcellular location">
    <subcellularLocation>
        <location evidence="1">Cell envelope</location>
    </subcellularLocation>
</comment>
<proteinExistence type="predicted"/>
<dbReference type="PROSITE" id="PS51352">
    <property type="entry name" value="THIOREDOXIN_2"/>
    <property type="match status" value="1"/>
</dbReference>
<evidence type="ECO:0000259" key="7">
    <source>
        <dbReference type="PROSITE" id="PS51352"/>
    </source>
</evidence>
<evidence type="ECO:0000256" key="3">
    <source>
        <dbReference type="ARBA" id="ARBA00022968"/>
    </source>
</evidence>
<dbReference type="CDD" id="cd02966">
    <property type="entry name" value="TlpA_like_family"/>
    <property type="match status" value="1"/>
</dbReference>
<dbReference type="NCBIfam" id="NF002854">
    <property type="entry name" value="PRK03147.1"/>
    <property type="match status" value="1"/>
</dbReference>
<feature type="domain" description="Thioredoxin" evidence="7">
    <location>
        <begin position="36"/>
        <end position="176"/>
    </location>
</feature>
<keyword evidence="5" id="KW-0676">Redox-active center</keyword>
<keyword evidence="4" id="KW-1015">Disulfide bond</keyword>
<dbReference type="InterPro" id="IPR036249">
    <property type="entry name" value="Thioredoxin-like_sf"/>
</dbReference>
<keyword evidence="6" id="KW-1133">Transmembrane helix</keyword>
<protein>
    <submittedName>
        <fullName evidence="8">Thiol-disulfide oxidoreductase</fullName>
    </submittedName>
</protein>
<evidence type="ECO:0000256" key="4">
    <source>
        <dbReference type="ARBA" id="ARBA00023157"/>
    </source>
</evidence>
<dbReference type="Proteomes" id="UP000284219">
    <property type="component" value="Unassembled WGS sequence"/>
</dbReference>
<dbReference type="EMBL" id="MCHY01000006">
    <property type="protein sequence ID" value="RKD25664.1"/>
    <property type="molecule type" value="Genomic_DNA"/>
</dbReference>
<accession>A0A419SN00</accession>
<sequence length="177" mass="20022">MMKRSRTLLRSAILGIIFIGIGVAIFNAFIKDTTVVKTGEPAPDFVLPMLDGETFQLSDYKGQGVVLNFWGSWCDPCEDEMPDLNRAYEAYKERGVTVIALNIGEPEVVVKPFRDQYQLDFPILMDRKKEISNNVYKIGPIPTTYFIDQHGTVQKKIVGGPMSEQTILENMKQIMPE</sequence>
<dbReference type="GO" id="GO:0017004">
    <property type="term" value="P:cytochrome complex assembly"/>
    <property type="evidence" value="ECO:0007669"/>
    <property type="project" value="UniProtKB-KW"/>
</dbReference>
<evidence type="ECO:0000256" key="1">
    <source>
        <dbReference type="ARBA" id="ARBA00004196"/>
    </source>
</evidence>
<evidence type="ECO:0000313" key="8">
    <source>
        <dbReference type="EMBL" id="RKD25664.1"/>
    </source>
</evidence>
<feature type="transmembrane region" description="Helical" evidence="6">
    <location>
        <begin position="12"/>
        <end position="30"/>
    </location>
</feature>
<dbReference type="GO" id="GO:0016491">
    <property type="term" value="F:oxidoreductase activity"/>
    <property type="evidence" value="ECO:0007669"/>
    <property type="project" value="InterPro"/>
</dbReference>
<dbReference type="PANTHER" id="PTHR42852">
    <property type="entry name" value="THIOL:DISULFIDE INTERCHANGE PROTEIN DSBE"/>
    <property type="match status" value="1"/>
</dbReference>
<keyword evidence="2" id="KW-0201">Cytochrome c-type biogenesis</keyword>
<evidence type="ECO:0000256" key="5">
    <source>
        <dbReference type="ARBA" id="ARBA00023284"/>
    </source>
</evidence>
<dbReference type="AlphaFoldDB" id="A0A419SN00"/>